<dbReference type="SUPFAM" id="SSF140996">
    <property type="entry name" value="Hermes dimerisation domain"/>
    <property type="match status" value="1"/>
</dbReference>
<evidence type="ECO:0000256" key="1">
    <source>
        <dbReference type="SAM" id="MobiDB-lite"/>
    </source>
</evidence>
<feature type="compositionally biased region" description="Polar residues" evidence="1">
    <location>
        <begin position="12"/>
        <end position="25"/>
    </location>
</feature>
<feature type="compositionally biased region" description="Basic and acidic residues" evidence="1">
    <location>
        <begin position="1"/>
        <end position="11"/>
    </location>
</feature>
<comment type="caution">
    <text evidence="2">The sequence shown here is derived from an EMBL/GenBank/DDBJ whole genome shotgun (WGS) entry which is preliminary data.</text>
</comment>
<proteinExistence type="predicted"/>
<accession>A0AAP0LMY1</accession>
<dbReference type="SUPFAM" id="SSF53098">
    <property type="entry name" value="Ribonuclease H-like"/>
    <property type="match status" value="1"/>
</dbReference>
<sequence>MSETDGSRVRDNIQSTESNEVSDMSPTAMEVQFGSKRKRSSRTSSKPPQPRKVMAPRSKETIRRATAKMIIIDELPFSHVKNFGFKHFCSVACPKFVVPSRRTITKDILDLFLAENASLKSLLFDKKEKVSLTMDIWTSIMRASYMVITSHFIDQDWQLRRRIISFNTISYHKGETIGKQLEKCLLDWGIEWVFTVSVDNASANKYVRSSIARLKAFQIRVKQEKILRKNGQPSRGSVVLDYSTRRNSTYTMLTTTLKFRSAFDQMANEDKFYDAYFCEEESGKKKMGPPRSYD</sequence>
<protein>
    <submittedName>
        <fullName evidence="2">Uncharacterized protein</fullName>
    </submittedName>
</protein>
<keyword evidence="3" id="KW-1185">Reference proteome</keyword>
<dbReference type="InterPro" id="IPR012337">
    <property type="entry name" value="RNaseH-like_sf"/>
</dbReference>
<dbReference type="PANTHER" id="PTHR46481:SF2">
    <property type="entry name" value="BED-TYPE DOMAIN-CONTAINING PROTEIN"/>
    <property type="match status" value="1"/>
</dbReference>
<dbReference type="EMBL" id="JBCGBO010000025">
    <property type="protein sequence ID" value="KAK9175019.1"/>
    <property type="molecule type" value="Genomic_DNA"/>
</dbReference>
<dbReference type="Proteomes" id="UP001428341">
    <property type="component" value="Unassembled WGS sequence"/>
</dbReference>
<gene>
    <name evidence="2" type="ORF">WN944_027023</name>
</gene>
<feature type="region of interest" description="Disordered" evidence="1">
    <location>
        <begin position="1"/>
        <end position="59"/>
    </location>
</feature>
<dbReference type="PANTHER" id="PTHR46481">
    <property type="entry name" value="ZINC FINGER BED DOMAIN-CONTAINING PROTEIN 4"/>
    <property type="match status" value="1"/>
</dbReference>
<organism evidence="2 3">
    <name type="scientific">Citrus x changshan-huyou</name>
    <dbReference type="NCBI Taxonomy" id="2935761"/>
    <lineage>
        <taxon>Eukaryota</taxon>
        <taxon>Viridiplantae</taxon>
        <taxon>Streptophyta</taxon>
        <taxon>Embryophyta</taxon>
        <taxon>Tracheophyta</taxon>
        <taxon>Spermatophyta</taxon>
        <taxon>Magnoliopsida</taxon>
        <taxon>eudicotyledons</taxon>
        <taxon>Gunneridae</taxon>
        <taxon>Pentapetalae</taxon>
        <taxon>rosids</taxon>
        <taxon>malvids</taxon>
        <taxon>Sapindales</taxon>
        <taxon>Rutaceae</taxon>
        <taxon>Aurantioideae</taxon>
        <taxon>Citrus</taxon>
    </lineage>
</organism>
<dbReference type="InterPro" id="IPR052035">
    <property type="entry name" value="ZnF_BED_domain_contain"/>
</dbReference>
<reference evidence="2 3" key="1">
    <citation type="submission" date="2024-05" db="EMBL/GenBank/DDBJ databases">
        <title>Haplotype-resolved chromosome-level genome assembly of Huyou (Citrus changshanensis).</title>
        <authorList>
            <person name="Miao C."/>
            <person name="Chen W."/>
            <person name="Wu Y."/>
            <person name="Wang L."/>
            <person name="Zhao S."/>
            <person name="Grierson D."/>
            <person name="Xu C."/>
            <person name="Chen K."/>
        </authorList>
    </citation>
    <scope>NUCLEOTIDE SEQUENCE [LARGE SCALE GENOMIC DNA]</scope>
    <source>
        <strain evidence="2">01-14</strain>
        <tissue evidence="2">Leaf</tissue>
    </source>
</reference>
<evidence type="ECO:0000313" key="2">
    <source>
        <dbReference type="EMBL" id="KAK9175019.1"/>
    </source>
</evidence>
<evidence type="ECO:0000313" key="3">
    <source>
        <dbReference type="Proteomes" id="UP001428341"/>
    </source>
</evidence>
<dbReference type="AlphaFoldDB" id="A0AAP0LMY1"/>
<name>A0AAP0LMY1_9ROSI</name>